<evidence type="ECO:0000313" key="2">
    <source>
        <dbReference type="Proteomes" id="UP000092445"/>
    </source>
</evidence>
<proteinExistence type="predicted"/>
<dbReference type="Proteomes" id="UP000092445">
    <property type="component" value="Unassembled WGS sequence"/>
</dbReference>
<reference evidence="1" key="2">
    <citation type="submission" date="2020-05" db="UniProtKB">
        <authorList>
            <consortium name="EnsemblMetazoa"/>
        </authorList>
    </citation>
    <scope>IDENTIFICATION</scope>
    <source>
        <strain evidence="1">IAEA</strain>
    </source>
</reference>
<dbReference type="AlphaFoldDB" id="A0A1A9ZJA9"/>
<organism evidence="1 2">
    <name type="scientific">Glossina pallidipes</name>
    <name type="common">Tsetse fly</name>
    <dbReference type="NCBI Taxonomy" id="7398"/>
    <lineage>
        <taxon>Eukaryota</taxon>
        <taxon>Metazoa</taxon>
        <taxon>Ecdysozoa</taxon>
        <taxon>Arthropoda</taxon>
        <taxon>Hexapoda</taxon>
        <taxon>Insecta</taxon>
        <taxon>Pterygota</taxon>
        <taxon>Neoptera</taxon>
        <taxon>Endopterygota</taxon>
        <taxon>Diptera</taxon>
        <taxon>Brachycera</taxon>
        <taxon>Muscomorpha</taxon>
        <taxon>Hippoboscoidea</taxon>
        <taxon>Glossinidae</taxon>
        <taxon>Glossina</taxon>
    </lineage>
</organism>
<dbReference type="EnsemblMetazoa" id="GPAI016560-RA">
    <property type="protein sequence ID" value="GPAI016560-PA"/>
    <property type="gene ID" value="GPAI016560"/>
</dbReference>
<dbReference type="STRING" id="7398.A0A1A9ZJA9"/>
<name>A0A1A9ZJA9_GLOPL</name>
<evidence type="ECO:0000313" key="1">
    <source>
        <dbReference type="EnsemblMetazoa" id="GPAI016560-PA"/>
    </source>
</evidence>
<protein>
    <submittedName>
        <fullName evidence="1">Uncharacterized protein</fullName>
    </submittedName>
</protein>
<accession>A0A1A9ZJA9</accession>
<sequence length="223" mass="25574">MSIIEATHYLLENFTSQFSGDLEMYPSRAELLKEITINVPNTREGSSGKGILNGHLDKCLNEKNFNSGEHLAYCKYKKFGDYWKCTPKTDYTYSKLSSCRRVLAPGVIATPNMSRRGLDSYMIEKVAILEEAEQLNHFDNQKFESLSDSTNVGRRPSDKRKQCVLIEKIKAAHQIVLNTNHYGLNESHSFAVSETMGSTMFKISRLTIEWSEKKEKFLELHQF</sequence>
<reference evidence="2" key="1">
    <citation type="submission" date="2014-03" db="EMBL/GenBank/DDBJ databases">
        <authorList>
            <person name="Aksoy S."/>
            <person name="Warren W."/>
            <person name="Wilson R.K."/>
        </authorList>
    </citation>
    <scope>NUCLEOTIDE SEQUENCE [LARGE SCALE GENOMIC DNA]</scope>
    <source>
        <strain evidence="2">IAEA</strain>
    </source>
</reference>
<dbReference type="VEuPathDB" id="VectorBase:GPAI016560"/>
<keyword evidence="2" id="KW-1185">Reference proteome</keyword>